<dbReference type="EMBL" id="JBHRSA010000031">
    <property type="protein sequence ID" value="MFC3040040.1"/>
    <property type="molecule type" value="Genomic_DNA"/>
</dbReference>
<evidence type="ECO:0000313" key="2">
    <source>
        <dbReference type="Proteomes" id="UP001595279"/>
    </source>
</evidence>
<comment type="caution">
    <text evidence="1">The sequence shown here is derived from an EMBL/GenBank/DDBJ whole genome shotgun (WGS) entry which is preliminary data.</text>
</comment>
<proteinExistence type="predicted"/>
<accession>A0ABV7CUL7</accession>
<evidence type="ECO:0000313" key="1">
    <source>
        <dbReference type="EMBL" id="MFC3040040.1"/>
    </source>
</evidence>
<keyword evidence="2" id="KW-1185">Reference proteome</keyword>
<dbReference type="SUPFAM" id="SSF48452">
    <property type="entry name" value="TPR-like"/>
    <property type="match status" value="1"/>
</dbReference>
<reference evidence="2" key="1">
    <citation type="journal article" date="2019" name="Int. J. Syst. Evol. Microbiol.">
        <title>The Global Catalogue of Microorganisms (GCM) 10K type strain sequencing project: providing services to taxonomists for standard genome sequencing and annotation.</title>
        <authorList>
            <consortium name="The Broad Institute Genomics Platform"/>
            <consortium name="The Broad Institute Genome Sequencing Center for Infectious Disease"/>
            <person name="Wu L."/>
            <person name="Ma J."/>
        </authorList>
    </citation>
    <scope>NUCLEOTIDE SEQUENCE [LARGE SCALE GENOMIC DNA]</scope>
    <source>
        <strain evidence="2">KCTC 13128</strain>
    </source>
</reference>
<dbReference type="InterPro" id="IPR011990">
    <property type="entry name" value="TPR-like_helical_dom_sf"/>
</dbReference>
<sequence>MQQSANDNIILFPKWKSILEEESLKALKEKRYDEALAKLDQLLSYQVDSHEIIIGKLICLMELGRHREAQYLCEELLGQRDEHYYHYVHIYLTILFQTNQYGLLMEQVEDELQGEEIPPVLKEQFEQLYDMSTKMQNDLVIEDARTHLDEFYQAVESNDHGKQWRLIESLRKSNTVRPERLVEYLAEEQIHPVIKTAIFLWLKEEGSPNEVTIHKFERKMDVIPNEAAGIQGNGLAKQISLLINEIEQKDPSLYNLLNSLLYRYLYVRYPVVPPYEDALKVAEALRSVGLDYLNTHEETGIDASPIVEKYIEEIRLCDALYSSVIEE</sequence>
<dbReference type="Proteomes" id="UP001595279">
    <property type="component" value="Unassembled WGS sequence"/>
</dbReference>
<name>A0ABV7CUL7_9BACI</name>
<dbReference type="Pfam" id="PF14559">
    <property type="entry name" value="TPR_19"/>
    <property type="match status" value="1"/>
</dbReference>
<organism evidence="1 2">
    <name type="scientific">Virgibacillus xinjiangensis</name>
    <dbReference type="NCBI Taxonomy" id="393090"/>
    <lineage>
        <taxon>Bacteria</taxon>
        <taxon>Bacillati</taxon>
        <taxon>Bacillota</taxon>
        <taxon>Bacilli</taxon>
        <taxon>Bacillales</taxon>
        <taxon>Bacillaceae</taxon>
        <taxon>Virgibacillus</taxon>
    </lineage>
</organism>
<protein>
    <submittedName>
        <fullName evidence="1">Tetratricopeptide repeat protein</fullName>
    </submittedName>
</protein>
<dbReference type="Gene3D" id="1.25.40.10">
    <property type="entry name" value="Tetratricopeptide repeat domain"/>
    <property type="match status" value="1"/>
</dbReference>
<gene>
    <name evidence="1" type="ORF">ACFOGI_07220</name>
</gene>
<dbReference type="SUPFAM" id="SSF116965">
    <property type="entry name" value="Hypothetical protein MPN330"/>
    <property type="match status" value="1"/>
</dbReference>
<dbReference type="RefSeq" id="WP_390270665.1">
    <property type="nucleotide sequence ID" value="NZ_JBHRSA010000031.1"/>
</dbReference>